<accession>A0A0C9S8C9</accession>
<feature type="region of interest" description="Disordered" evidence="3">
    <location>
        <begin position="420"/>
        <end position="447"/>
    </location>
</feature>
<dbReference type="Pfam" id="PF00076">
    <property type="entry name" value="RRM_1"/>
    <property type="match status" value="2"/>
</dbReference>
<dbReference type="InterPro" id="IPR012677">
    <property type="entry name" value="Nucleotide-bd_a/b_plait_sf"/>
</dbReference>
<proteinExistence type="predicted"/>
<feature type="domain" description="RRM" evidence="4">
    <location>
        <begin position="189"/>
        <end position="277"/>
    </location>
</feature>
<dbReference type="InterPro" id="IPR000504">
    <property type="entry name" value="RRM_dom"/>
</dbReference>
<dbReference type="SUPFAM" id="SSF54928">
    <property type="entry name" value="RNA-binding domain, RBD"/>
    <property type="match status" value="2"/>
</dbReference>
<dbReference type="SMART" id="SM00360">
    <property type="entry name" value="RRM"/>
    <property type="match status" value="2"/>
</dbReference>
<evidence type="ECO:0000313" key="6">
    <source>
        <dbReference type="EMBL" id="JAG87714.1"/>
    </source>
</evidence>
<organism evidence="5">
    <name type="scientific">Wollemia nobilis</name>
    <dbReference type="NCBI Taxonomy" id="56998"/>
    <lineage>
        <taxon>Eukaryota</taxon>
        <taxon>Viridiplantae</taxon>
        <taxon>Streptophyta</taxon>
        <taxon>Embryophyta</taxon>
        <taxon>Tracheophyta</taxon>
        <taxon>Spermatophyta</taxon>
        <taxon>Pinopsida</taxon>
        <taxon>Pinidae</taxon>
        <taxon>Conifers II</taxon>
        <taxon>Araucariales</taxon>
        <taxon>Araucariaceae</taxon>
        <taxon>Wollemia</taxon>
    </lineage>
</organism>
<dbReference type="GO" id="GO:0005634">
    <property type="term" value="C:nucleus"/>
    <property type="evidence" value="ECO:0007669"/>
    <property type="project" value="TreeGrafter"/>
</dbReference>
<dbReference type="PROSITE" id="PS50102">
    <property type="entry name" value="RRM"/>
    <property type="match status" value="2"/>
</dbReference>
<feature type="region of interest" description="Disordered" evidence="3">
    <location>
        <begin position="1"/>
        <end position="56"/>
    </location>
</feature>
<feature type="region of interest" description="Disordered" evidence="3">
    <location>
        <begin position="263"/>
        <end position="284"/>
    </location>
</feature>
<feature type="compositionally biased region" description="Polar residues" evidence="3">
    <location>
        <begin position="420"/>
        <end position="431"/>
    </location>
</feature>
<evidence type="ECO:0000256" key="1">
    <source>
        <dbReference type="ARBA" id="ARBA00022884"/>
    </source>
</evidence>
<dbReference type="EMBL" id="GCHU01011493">
    <property type="protein sequence ID" value="JAG87713.1"/>
    <property type="molecule type" value="Transcribed_RNA"/>
</dbReference>
<dbReference type="PANTHER" id="PTHR48024">
    <property type="entry name" value="GEO13361P1-RELATED"/>
    <property type="match status" value="1"/>
</dbReference>
<dbReference type="Gene3D" id="3.30.70.330">
    <property type="match status" value="2"/>
</dbReference>
<feature type="compositionally biased region" description="Acidic residues" evidence="3">
    <location>
        <begin position="40"/>
        <end position="55"/>
    </location>
</feature>
<evidence type="ECO:0000256" key="3">
    <source>
        <dbReference type="SAM" id="MobiDB-lite"/>
    </source>
</evidence>
<dbReference type="EMBL" id="GCHU01011492">
    <property type="protein sequence ID" value="JAG87714.1"/>
    <property type="molecule type" value="Transcribed_RNA"/>
</dbReference>
<sequence>MAKKRKVQEVADGAAAAEQKEQALKKVAEEELNGNSDSHDSDEEEEAAEVEEDKEEVQKLLEPFNKDQLIEILRDAAMKDSHLMENIRKIADKDPAHRKIFVRGLGWDTSSEALKSVFSQYGELEECTVIMDKGTGKSKGYGFVTFKHMDGAKRALKEPSKKIDSRMTACQMASTGPAPQQPTSEVTGRKIYVSNVPAEMPAEKLLAFFSKYGEVEEGPLGFDKQTGRSRGFALFIYKTVEGAKKALEEPNKNIEGHSMHCKRAAENQKQKSSQATVTGPLDPNDLALTHGKSSILGSATAAHGVLGGSLPFNQGPAPGFSSAFNAILASQNQNFANLNPSLLASINPSLASSLNQSSLSQAFSPTVQSSLGSGGSYGVHPGLGAYGSQHGGVGNVNPGVLGVYGSQAAALQGLSAYQNPQLSQSTMPRTSQGGGNSLGGMPSYMQH</sequence>
<evidence type="ECO:0000259" key="4">
    <source>
        <dbReference type="PROSITE" id="PS50102"/>
    </source>
</evidence>
<feature type="compositionally biased region" description="Basic and acidic residues" evidence="3">
    <location>
        <begin position="18"/>
        <end position="29"/>
    </location>
</feature>
<dbReference type="AlphaFoldDB" id="A0A0C9S8C9"/>
<keyword evidence="1 2" id="KW-0694">RNA-binding</keyword>
<feature type="domain" description="RRM" evidence="4">
    <location>
        <begin position="98"/>
        <end position="198"/>
    </location>
</feature>
<evidence type="ECO:0000256" key="2">
    <source>
        <dbReference type="PROSITE-ProRule" id="PRU00176"/>
    </source>
</evidence>
<protein>
    <submittedName>
        <fullName evidence="6">TSA: Wollemia nobilis Ref_Wollemi_Transcript_11558_1868 transcribed RNA sequence</fullName>
    </submittedName>
    <submittedName>
        <fullName evidence="5">TSA: Wollemia nobilis Ref_Wollemi_Transcript_11559_1897 transcribed RNA sequence</fullName>
    </submittedName>
</protein>
<dbReference type="InterPro" id="IPR035979">
    <property type="entry name" value="RBD_domain_sf"/>
</dbReference>
<dbReference type="GO" id="GO:0003723">
    <property type="term" value="F:RNA binding"/>
    <property type="evidence" value="ECO:0007669"/>
    <property type="project" value="UniProtKB-UniRule"/>
</dbReference>
<dbReference type="InterPro" id="IPR050886">
    <property type="entry name" value="RNA-binding_reg"/>
</dbReference>
<name>A0A0C9S8C9_9CONI</name>
<reference evidence="5" key="1">
    <citation type="submission" date="2015-02" db="EMBL/GenBank/DDBJ databases">
        <title>A transcriptome of Wollemia nobilis - a relic of Gondwana.</title>
        <authorList>
            <person name="Chia J.Y."/>
            <person name="Leong Y.S."/>
            <person name="Abdul Karim S."/>
            <person name="Wan Azmi N."/>
            <person name="Hercus R."/>
            <person name="Croft L."/>
        </authorList>
    </citation>
    <scope>NUCLEOTIDE SEQUENCE</scope>
    <source>
        <strain evidence="5">MaeBrown</strain>
        <tissue evidence="5">Leaf</tissue>
    </source>
</reference>
<evidence type="ECO:0000313" key="5">
    <source>
        <dbReference type="EMBL" id="JAG87713.1"/>
    </source>
</evidence>
<dbReference type="PANTHER" id="PTHR48024:SF25">
    <property type="entry name" value="UBP1-ASSOCIATED PROTEIN 2C"/>
    <property type="match status" value="1"/>
</dbReference>